<keyword evidence="5 10" id="KW-0648">Protein biosynthesis</keyword>
<dbReference type="SUPFAM" id="SSF52374">
    <property type="entry name" value="Nucleotidylyl transferase"/>
    <property type="match status" value="1"/>
</dbReference>
<gene>
    <name evidence="12" type="ORF">A3A78_00310</name>
</gene>
<evidence type="ECO:0000313" key="13">
    <source>
        <dbReference type="Proteomes" id="UP000176504"/>
    </source>
</evidence>
<dbReference type="InterPro" id="IPR002942">
    <property type="entry name" value="S4_RNA-bd"/>
</dbReference>
<evidence type="ECO:0000256" key="10">
    <source>
        <dbReference type="RuleBase" id="RU363036"/>
    </source>
</evidence>
<dbReference type="GO" id="GO:0004831">
    <property type="term" value="F:tyrosine-tRNA ligase activity"/>
    <property type="evidence" value="ECO:0007669"/>
    <property type="project" value="UniProtKB-UniRule"/>
</dbReference>
<dbReference type="SUPFAM" id="SSF55174">
    <property type="entry name" value="Alpha-L RNA-binding motif"/>
    <property type="match status" value="1"/>
</dbReference>
<comment type="catalytic activity">
    <reaction evidence="7">
        <text>tRNA(Tyr) + L-tyrosine + ATP = L-tyrosyl-tRNA(Tyr) + AMP + diphosphate + H(+)</text>
        <dbReference type="Rhea" id="RHEA:10220"/>
        <dbReference type="Rhea" id="RHEA-COMP:9706"/>
        <dbReference type="Rhea" id="RHEA-COMP:9707"/>
        <dbReference type="ChEBI" id="CHEBI:15378"/>
        <dbReference type="ChEBI" id="CHEBI:30616"/>
        <dbReference type="ChEBI" id="CHEBI:33019"/>
        <dbReference type="ChEBI" id="CHEBI:58315"/>
        <dbReference type="ChEBI" id="CHEBI:78442"/>
        <dbReference type="ChEBI" id="CHEBI:78536"/>
        <dbReference type="ChEBI" id="CHEBI:456215"/>
        <dbReference type="EC" id="6.1.1.1"/>
    </reaction>
</comment>
<dbReference type="GO" id="GO:0003723">
    <property type="term" value="F:RNA binding"/>
    <property type="evidence" value="ECO:0007669"/>
    <property type="project" value="UniProtKB-KW"/>
</dbReference>
<dbReference type="InterPro" id="IPR024088">
    <property type="entry name" value="Tyr-tRNA-ligase_bac-type"/>
</dbReference>
<comment type="caution">
    <text evidence="12">The sequence shown here is derived from an EMBL/GenBank/DDBJ whole genome shotgun (WGS) entry which is preliminary data.</text>
</comment>
<dbReference type="EMBL" id="MEVI01000002">
    <property type="protein sequence ID" value="OGC55387.1"/>
    <property type="molecule type" value="Genomic_DNA"/>
</dbReference>
<evidence type="ECO:0000256" key="3">
    <source>
        <dbReference type="ARBA" id="ARBA00022741"/>
    </source>
</evidence>
<dbReference type="InterPro" id="IPR014729">
    <property type="entry name" value="Rossmann-like_a/b/a_fold"/>
</dbReference>
<dbReference type="Pfam" id="PF01479">
    <property type="entry name" value="S4"/>
    <property type="match status" value="1"/>
</dbReference>
<name>A0A1F4VDY4_UNCKA</name>
<dbReference type="InterPro" id="IPR002305">
    <property type="entry name" value="aa-tRNA-synth_Ic"/>
</dbReference>
<evidence type="ECO:0000256" key="4">
    <source>
        <dbReference type="ARBA" id="ARBA00022840"/>
    </source>
</evidence>
<keyword evidence="2 10" id="KW-0436">Ligase</keyword>
<dbReference type="InterPro" id="IPR001412">
    <property type="entry name" value="aa-tRNA-synth_I_CS"/>
</dbReference>
<keyword evidence="6 10" id="KW-0030">Aminoacyl-tRNA synthetase</keyword>
<dbReference type="AlphaFoldDB" id="A0A1F4VDY4"/>
<evidence type="ECO:0000259" key="11">
    <source>
        <dbReference type="SMART" id="SM00363"/>
    </source>
</evidence>
<dbReference type="PANTHER" id="PTHR11766">
    <property type="entry name" value="TYROSYL-TRNA SYNTHETASE"/>
    <property type="match status" value="1"/>
</dbReference>
<organism evidence="12 13">
    <name type="scientific">candidate division WWE3 bacterium RIFCSPLOWO2_01_FULL_41_18</name>
    <dbReference type="NCBI Taxonomy" id="1802625"/>
    <lineage>
        <taxon>Bacteria</taxon>
        <taxon>Katanobacteria</taxon>
    </lineage>
</organism>
<keyword evidence="9" id="KW-0694">RNA-binding</keyword>
<dbReference type="EC" id="6.1.1.1" evidence="1 8"/>
<comment type="similarity">
    <text evidence="10">Belongs to the class-I aminoacyl-tRNA synthetase family.</text>
</comment>
<evidence type="ECO:0000256" key="7">
    <source>
        <dbReference type="ARBA" id="ARBA00048248"/>
    </source>
</evidence>
<evidence type="ECO:0000256" key="9">
    <source>
        <dbReference type="PROSITE-ProRule" id="PRU00182"/>
    </source>
</evidence>
<dbReference type="SMART" id="SM00363">
    <property type="entry name" value="S4"/>
    <property type="match status" value="1"/>
</dbReference>
<dbReference type="PANTHER" id="PTHR11766:SF1">
    <property type="entry name" value="TYROSINE--TRNA LIGASE"/>
    <property type="match status" value="1"/>
</dbReference>
<dbReference type="GO" id="GO:0005829">
    <property type="term" value="C:cytosol"/>
    <property type="evidence" value="ECO:0007669"/>
    <property type="project" value="TreeGrafter"/>
</dbReference>
<dbReference type="Pfam" id="PF00579">
    <property type="entry name" value="tRNA-synt_1b"/>
    <property type="match status" value="1"/>
</dbReference>
<dbReference type="Gene3D" id="3.10.290.10">
    <property type="entry name" value="RNA-binding S4 domain"/>
    <property type="match status" value="1"/>
</dbReference>
<evidence type="ECO:0000313" key="12">
    <source>
        <dbReference type="EMBL" id="OGC55387.1"/>
    </source>
</evidence>
<keyword evidence="4 10" id="KW-0067">ATP-binding</keyword>
<accession>A0A1F4VDY4</accession>
<reference evidence="12 13" key="1">
    <citation type="journal article" date="2016" name="Nat. Commun.">
        <title>Thousands of microbial genomes shed light on interconnected biogeochemical processes in an aquifer system.</title>
        <authorList>
            <person name="Anantharaman K."/>
            <person name="Brown C.T."/>
            <person name="Hug L.A."/>
            <person name="Sharon I."/>
            <person name="Castelle C.J."/>
            <person name="Probst A.J."/>
            <person name="Thomas B.C."/>
            <person name="Singh A."/>
            <person name="Wilkins M.J."/>
            <person name="Karaoz U."/>
            <person name="Brodie E.L."/>
            <person name="Williams K.H."/>
            <person name="Hubbard S.S."/>
            <person name="Banfield J.F."/>
        </authorList>
    </citation>
    <scope>NUCLEOTIDE SEQUENCE [LARGE SCALE GENOMIC DNA]</scope>
</reference>
<feature type="domain" description="RNA-binding S4" evidence="11">
    <location>
        <begin position="348"/>
        <end position="407"/>
    </location>
</feature>
<dbReference type="CDD" id="cd00805">
    <property type="entry name" value="TyrRS_core"/>
    <property type="match status" value="1"/>
</dbReference>
<evidence type="ECO:0000256" key="6">
    <source>
        <dbReference type="ARBA" id="ARBA00023146"/>
    </source>
</evidence>
<dbReference type="GO" id="GO:0005524">
    <property type="term" value="F:ATP binding"/>
    <property type="evidence" value="ECO:0007669"/>
    <property type="project" value="UniProtKB-KW"/>
</dbReference>
<evidence type="ECO:0000256" key="8">
    <source>
        <dbReference type="NCBIfam" id="TIGR00234"/>
    </source>
</evidence>
<evidence type="ECO:0000256" key="1">
    <source>
        <dbReference type="ARBA" id="ARBA00013160"/>
    </source>
</evidence>
<dbReference type="GO" id="GO:0006437">
    <property type="term" value="P:tyrosyl-tRNA aminoacylation"/>
    <property type="evidence" value="ECO:0007669"/>
    <property type="project" value="UniProtKB-UniRule"/>
</dbReference>
<keyword evidence="3 10" id="KW-0547">Nucleotide-binding</keyword>
<sequence length="407" mass="46068">MKINTDPKKVDEVLSRGVEDVIVKEHLRKEMLSGKELKIYLGTDPTGGELHLGHAVIHKKLRDFQELGHKVTLLVGDFTVLVGDHSDKDDQRIELVKSQIEENMKEYKEQFGKTVDLSKVNLVYNSSWLKKLDFNDVIDLAKIFTLSQMVERDAIQKRLKEEKPVGFDELLYPLMQGFDALELKTDIQIGGSDQLFNMQAGRKIMEHYGVKPQDIITVKLLIGNDGRKMGKSLKNYIPIRSSAFDMYSGLMTIVDEAIIEYFTLLTRVLQEEISEMVKAMGEGSVNPKDLKSKLAFEVTKSFNGEKEAREAEEKFKKVVSKGEVPEDITEIELGDVGKPDSKGKIHLTTLEILVASKLNQSRSEARRMIQQGGFEINGEKITDPNQIVELKKDDVIRSGKRGFVKII</sequence>
<dbReference type="Proteomes" id="UP000176504">
    <property type="component" value="Unassembled WGS sequence"/>
</dbReference>
<protein>
    <recommendedName>
        <fullName evidence="1 8">Tyrosine--tRNA ligase</fullName>
        <ecNumber evidence="1 8">6.1.1.1</ecNumber>
    </recommendedName>
</protein>
<dbReference type="Gene3D" id="3.40.50.620">
    <property type="entry name" value="HUPs"/>
    <property type="match status" value="1"/>
</dbReference>
<dbReference type="InterPro" id="IPR036986">
    <property type="entry name" value="S4_RNA-bd_sf"/>
</dbReference>
<dbReference type="PROSITE" id="PS50889">
    <property type="entry name" value="S4"/>
    <property type="match status" value="1"/>
</dbReference>
<dbReference type="Gene3D" id="1.10.240.10">
    <property type="entry name" value="Tyrosyl-Transfer RNA Synthetase"/>
    <property type="match status" value="1"/>
</dbReference>
<evidence type="ECO:0000256" key="2">
    <source>
        <dbReference type="ARBA" id="ARBA00022598"/>
    </source>
</evidence>
<dbReference type="PRINTS" id="PR01040">
    <property type="entry name" value="TRNASYNTHTYR"/>
</dbReference>
<dbReference type="InterPro" id="IPR002307">
    <property type="entry name" value="Tyr-tRNA-ligase"/>
</dbReference>
<dbReference type="CDD" id="cd00165">
    <property type="entry name" value="S4"/>
    <property type="match status" value="1"/>
</dbReference>
<evidence type="ECO:0000256" key="5">
    <source>
        <dbReference type="ARBA" id="ARBA00022917"/>
    </source>
</evidence>
<dbReference type="NCBIfam" id="TIGR00234">
    <property type="entry name" value="tyrS"/>
    <property type="match status" value="1"/>
</dbReference>
<proteinExistence type="inferred from homology"/>
<dbReference type="PROSITE" id="PS00178">
    <property type="entry name" value="AA_TRNA_LIGASE_I"/>
    <property type="match status" value="1"/>
</dbReference>